<evidence type="ECO:0008006" key="4">
    <source>
        <dbReference type="Google" id="ProtNLM"/>
    </source>
</evidence>
<name>A0ABW3I1W3_9FLAO</name>
<keyword evidence="1" id="KW-0472">Membrane</keyword>
<organism evidence="2 3">
    <name type="scientific">Pseudofulvibacter geojedonensis</name>
    <dbReference type="NCBI Taxonomy" id="1123758"/>
    <lineage>
        <taxon>Bacteria</taxon>
        <taxon>Pseudomonadati</taxon>
        <taxon>Bacteroidota</taxon>
        <taxon>Flavobacteriia</taxon>
        <taxon>Flavobacteriales</taxon>
        <taxon>Flavobacteriaceae</taxon>
        <taxon>Pseudofulvibacter</taxon>
    </lineage>
</organism>
<feature type="transmembrane region" description="Helical" evidence="1">
    <location>
        <begin position="35"/>
        <end position="53"/>
    </location>
</feature>
<dbReference type="EMBL" id="JBHTJM010000006">
    <property type="protein sequence ID" value="MFD0963664.1"/>
    <property type="molecule type" value="Genomic_DNA"/>
</dbReference>
<accession>A0ABW3I1W3</accession>
<feature type="transmembrane region" description="Helical" evidence="1">
    <location>
        <begin position="65"/>
        <end position="82"/>
    </location>
</feature>
<dbReference type="RefSeq" id="WP_377714598.1">
    <property type="nucleotide sequence ID" value="NZ_JBHTJM010000006.1"/>
</dbReference>
<gene>
    <name evidence="2" type="ORF">ACFQ1O_06580</name>
</gene>
<proteinExistence type="predicted"/>
<feature type="transmembrane region" description="Helical" evidence="1">
    <location>
        <begin position="9"/>
        <end position="29"/>
    </location>
</feature>
<sequence>MNNKNHSKLLGCLTIVFAFVIASIMFSLVQQFIPINNITLFIICYLITLRFLHYFTSKKVSKSQNLWLVTLLCLAIGSRFFSNKNFLPNNRSDADLIATKYIYHDNDSTEVFSHKRKWKDYIGKTYRGEFNIRTKDYYSSKEFHQNLNLPKSKSWKDLYKKITLEDKPKLDLILKEFYYLHKGHQLNQRQFAEMVVSFVQDIPYALVFQKECLDASAYKDEIKETLEECPDCCIGNQKYGIQTPVEFLSNLKGDCDTRTMLVFTILKHFGYDVAILNSDFYLHSVIGISIPANGTYKSHFGKKYYLWETTNKYYKIGEMPKHLNNTSHWYVVLTNNS</sequence>
<reference evidence="3" key="1">
    <citation type="journal article" date="2019" name="Int. J. Syst. Evol. Microbiol.">
        <title>The Global Catalogue of Microorganisms (GCM) 10K type strain sequencing project: providing services to taxonomists for standard genome sequencing and annotation.</title>
        <authorList>
            <consortium name="The Broad Institute Genomics Platform"/>
            <consortium name="The Broad Institute Genome Sequencing Center for Infectious Disease"/>
            <person name="Wu L."/>
            <person name="Ma J."/>
        </authorList>
    </citation>
    <scope>NUCLEOTIDE SEQUENCE [LARGE SCALE GENOMIC DNA]</scope>
    <source>
        <strain evidence="3">CCUG 62114</strain>
    </source>
</reference>
<evidence type="ECO:0000256" key="1">
    <source>
        <dbReference type="SAM" id="Phobius"/>
    </source>
</evidence>
<evidence type="ECO:0000313" key="3">
    <source>
        <dbReference type="Proteomes" id="UP001596997"/>
    </source>
</evidence>
<comment type="caution">
    <text evidence="2">The sequence shown here is derived from an EMBL/GenBank/DDBJ whole genome shotgun (WGS) entry which is preliminary data.</text>
</comment>
<keyword evidence="1" id="KW-1133">Transmembrane helix</keyword>
<protein>
    <recommendedName>
        <fullName evidence="4">Transglutaminase-like domain-containing protein</fullName>
    </recommendedName>
</protein>
<dbReference type="Proteomes" id="UP001596997">
    <property type="component" value="Unassembled WGS sequence"/>
</dbReference>
<evidence type="ECO:0000313" key="2">
    <source>
        <dbReference type="EMBL" id="MFD0963664.1"/>
    </source>
</evidence>
<keyword evidence="1" id="KW-0812">Transmembrane</keyword>
<keyword evidence="3" id="KW-1185">Reference proteome</keyword>